<dbReference type="GO" id="GO:0019843">
    <property type="term" value="F:rRNA binding"/>
    <property type="evidence" value="ECO:0007669"/>
    <property type="project" value="InterPro"/>
</dbReference>
<evidence type="ECO:0000256" key="3">
    <source>
        <dbReference type="ARBA" id="ARBA00023274"/>
    </source>
</evidence>
<dbReference type="InterPro" id="IPR020040">
    <property type="entry name" value="Ribosomal_uL6_a/b-dom"/>
</dbReference>
<protein>
    <recommendedName>
        <fullName evidence="4">Large ribosomal subunit protein uL6 alpha-beta domain-containing protein</fullName>
    </recommendedName>
</protein>
<gene>
    <name evidence="5" type="ORF">CDCA_CDCA20G4835</name>
</gene>
<evidence type="ECO:0000313" key="6">
    <source>
        <dbReference type="Proteomes" id="UP001301350"/>
    </source>
</evidence>
<reference evidence="5 6" key="1">
    <citation type="submission" date="2022-07" db="EMBL/GenBank/DDBJ databases">
        <title>Genome-wide signatures of adaptation to extreme environments.</title>
        <authorList>
            <person name="Cho C.H."/>
            <person name="Yoon H.S."/>
        </authorList>
    </citation>
    <scope>NUCLEOTIDE SEQUENCE [LARGE SCALE GENOMIC DNA]</scope>
    <source>
        <strain evidence="5 6">DBV 063 E5</strain>
    </source>
</reference>
<sequence length="200" mass="22397">MRRILASETIKVPEGVEVRIKARSLWVRGPRGALHKHVKHIPADLTVQNGGRTIRIDVWHGERKHVACIMTAASVLRNMFAGVLKGFCYEMRAVYAHFPLNLTIADDDTLVEVRNFLGEKRVRRVRMLGSVKVYRSGTVKDCLLLVGNDLNEVSQSAALVHESCLVRKKDIRKFLDGIYVSAKTPAVDEDGTPVTTVHKC</sequence>
<feature type="domain" description="Large ribosomal subunit protein uL6 alpha-beta" evidence="4">
    <location>
        <begin position="12"/>
        <end position="86"/>
    </location>
</feature>
<evidence type="ECO:0000313" key="5">
    <source>
        <dbReference type="EMBL" id="KAK4538810.1"/>
    </source>
</evidence>
<evidence type="ECO:0000256" key="2">
    <source>
        <dbReference type="ARBA" id="ARBA00022980"/>
    </source>
</evidence>
<dbReference type="PIRSF" id="PIRSF002162">
    <property type="entry name" value="Ribosomal_L6"/>
    <property type="match status" value="1"/>
</dbReference>
<organism evidence="5 6">
    <name type="scientific">Cyanidium caldarium</name>
    <name type="common">Red alga</name>
    <dbReference type="NCBI Taxonomy" id="2771"/>
    <lineage>
        <taxon>Eukaryota</taxon>
        <taxon>Rhodophyta</taxon>
        <taxon>Bangiophyceae</taxon>
        <taxon>Cyanidiales</taxon>
        <taxon>Cyanidiaceae</taxon>
        <taxon>Cyanidium</taxon>
    </lineage>
</organism>
<dbReference type="EMBL" id="JANCYW010000020">
    <property type="protein sequence ID" value="KAK4538810.1"/>
    <property type="molecule type" value="Genomic_DNA"/>
</dbReference>
<dbReference type="GO" id="GO:0002181">
    <property type="term" value="P:cytoplasmic translation"/>
    <property type="evidence" value="ECO:0007669"/>
    <property type="project" value="TreeGrafter"/>
</dbReference>
<dbReference type="Gene3D" id="3.90.930.12">
    <property type="entry name" value="Ribosomal protein L6, alpha-beta domain"/>
    <property type="match status" value="2"/>
</dbReference>
<proteinExistence type="inferred from homology"/>
<accession>A0AAV9J353</accession>
<evidence type="ECO:0000259" key="4">
    <source>
        <dbReference type="Pfam" id="PF00347"/>
    </source>
</evidence>
<dbReference type="GO" id="GO:0003735">
    <property type="term" value="F:structural constituent of ribosome"/>
    <property type="evidence" value="ECO:0007669"/>
    <property type="project" value="InterPro"/>
</dbReference>
<dbReference type="Pfam" id="PF00347">
    <property type="entry name" value="Ribosomal_L6"/>
    <property type="match status" value="2"/>
</dbReference>
<keyword evidence="6" id="KW-1185">Reference proteome</keyword>
<dbReference type="PANTHER" id="PTHR11655:SF16">
    <property type="entry name" value="60S RIBOSOMAL PROTEIN L9"/>
    <property type="match status" value="1"/>
</dbReference>
<dbReference type="AlphaFoldDB" id="A0AAV9J353"/>
<comment type="caution">
    <text evidence="5">The sequence shown here is derived from an EMBL/GenBank/DDBJ whole genome shotgun (WGS) entry which is preliminary data.</text>
</comment>
<dbReference type="InterPro" id="IPR036789">
    <property type="entry name" value="Ribosomal_uL6-like_a/b-dom_sf"/>
</dbReference>
<keyword evidence="2" id="KW-0689">Ribosomal protein</keyword>
<name>A0AAV9J353_CYACA</name>
<dbReference type="PANTHER" id="PTHR11655">
    <property type="entry name" value="60S/50S RIBOSOMAL PROTEIN L6/L9"/>
    <property type="match status" value="1"/>
</dbReference>
<dbReference type="SUPFAM" id="SSF56053">
    <property type="entry name" value="Ribosomal protein L6"/>
    <property type="match status" value="2"/>
</dbReference>
<comment type="similarity">
    <text evidence="1">Belongs to the universal ribosomal protein uL6 family.</text>
</comment>
<dbReference type="Proteomes" id="UP001301350">
    <property type="component" value="Unassembled WGS sequence"/>
</dbReference>
<dbReference type="FunFam" id="3.90.930.12:FF:000003">
    <property type="entry name" value="60S ribosomal protein L9"/>
    <property type="match status" value="1"/>
</dbReference>
<feature type="domain" description="Large ribosomal subunit protein uL6 alpha-beta" evidence="4">
    <location>
        <begin position="106"/>
        <end position="177"/>
    </location>
</feature>
<dbReference type="GO" id="GO:0022625">
    <property type="term" value="C:cytosolic large ribosomal subunit"/>
    <property type="evidence" value="ECO:0007669"/>
    <property type="project" value="TreeGrafter"/>
</dbReference>
<evidence type="ECO:0000256" key="1">
    <source>
        <dbReference type="ARBA" id="ARBA00009356"/>
    </source>
</evidence>
<dbReference type="FunFam" id="3.90.930.12:FF:000004">
    <property type="entry name" value="60S ribosomal protein L9"/>
    <property type="match status" value="1"/>
</dbReference>
<dbReference type="InterPro" id="IPR000702">
    <property type="entry name" value="Ribosomal_uL6-like"/>
</dbReference>
<keyword evidence="3" id="KW-0687">Ribonucleoprotein</keyword>